<dbReference type="Gene3D" id="2.60.120.430">
    <property type="entry name" value="Galactose-binding lectin"/>
    <property type="match status" value="1"/>
</dbReference>
<dbReference type="PANTHER" id="PTHR11852">
    <property type="entry name" value="PLATELET-ACTIVATING FACTOR ACETYLHYDROLASE"/>
    <property type="match status" value="1"/>
</dbReference>
<dbReference type="KEGG" id="mfy:HH212_22130"/>
<evidence type="ECO:0000313" key="5">
    <source>
        <dbReference type="Proteomes" id="UP000502415"/>
    </source>
</evidence>
<dbReference type="Pfam" id="PF18559">
    <property type="entry name" value="Exop_C"/>
    <property type="match status" value="1"/>
</dbReference>
<feature type="domain" description="SGNH hydrolase-type esterase" evidence="2">
    <location>
        <begin position="199"/>
        <end position="364"/>
    </location>
</feature>
<dbReference type="CDD" id="cd01820">
    <property type="entry name" value="PAF_acetylesterase_like"/>
    <property type="match status" value="1"/>
</dbReference>
<dbReference type="Proteomes" id="UP000502415">
    <property type="component" value="Chromosome"/>
</dbReference>
<reference evidence="4 5" key="1">
    <citation type="submission" date="2020-04" db="EMBL/GenBank/DDBJ databases">
        <title>Genome sequencing of novel species.</title>
        <authorList>
            <person name="Heo J."/>
            <person name="Kim S.-J."/>
            <person name="Kim J.-S."/>
            <person name="Hong S.-B."/>
            <person name="Kwon S.-W."/>
        </authorList>
    </citation>
    <scope>NUCLEOTIDE SEQUENCE [LARGE SCALE GENOMIC DNA]</scope>
    <source>
        <strain evidence="4 5">GN2-R2</strain>
    </source>
</reference>
<comment type="similarity">
    <text evidence="1">Belongs to the 'GDSL' lipolytic enzyme family. Platelet-activating factor acetylhydrolase IB beta/gamma subunits subfamily.</text>
</comment>
<proteinExistence type="inferred from homology"/>
<sequence>MDDDPKLPNAVVELQRSTGPAAREEADALRLRWKDAWFSTVRIETAPLDLRPYLAHGTVSFDLKVNELAQGGLAFRLDCGKDCERRISYVVPARAAQGKGWQHLRYALDCFRHDGDDLRAVTRPFALDGTGSGDVEIANLRIDASGKPNATCPDYRTVSVTPEPLVESWSLDWWMPRHQEKLAEIARRKAAGEPTDLVFIGDSITHNWEKENKPLWEQLYGRYHPLNLGYGGDRTENILWRLQHGEVDGIAPKVAVLMFGTNNTGLRHEDPARTLAGIRRDIQELRKRLPDTKLLLLAIFPRGESPADGNRQVNEQVNRMLPQLADERHVFFLNINQSFLGADGTLSKEIMPDLLHPNDKGYRIWAQAMQPRLDQLMR</sequence>
<dbReference type="GO" id="GO:0016788">
    <property type="term" value="F:hydrolase activity, acting on ester bonds"/>
    <property type="evidence" value="ECO:0007669"/>
    <property type="project" value="UniProtKB-ARBA"/>
</dbReference>
<accession>A0A7Z2ZWV6</accession>
<evidence type="ECO:0000259" key="2">
    <source>
        <dbReference type="Pfam" id="PF13472"/>
    </source>
</evidence>
<evidence type="ECO:0000313" key="4">
    <source>
        <dbReference type="EMBL" id="QJE03537.1"/>
    </source>
</evidence>
<name>A0A7Z2ZWV6_9BURK</name>
<keyword evidence="4" id="KW-0378">Hydrolase</keyword>
<dbReference type="InterPro" id="IPR013830">
    <property type="entry name" value="SGNH_hydro"/>
</dbReference>
<evidence type="ECO:0000259" key="3">
    <source>
        <dbReference type="Pfam" id="PF18559"/>
    </source>
</evidence>
<dbReference type="EMBL" id="CP051685">
    <property type="protein sequence ID" value="QJE03537.1"/>
    <property type="molecule type" value="Genomic_DNA"/>
</dbReference>
<dbReference type="Pfam" id="PF13472">
    <property type="entry name" value="Lipase_GDSL_2"/>
    <property type="match status" value="1"/>
</dbReference>
<dbReference type="AlphaFoldDB" id="A0A7Z2ZWV6"/>
<keyword evidence="5" id="KW-1185">Reference proteome</keyword>
<dbReference type="InterPro" id="IPR041443">
    <property type="entry name" value="Exop_C"/>
</dbReference>
<dbReference type="PANTHER" id="PTHR11852:SF0">
    <property type="entry name" value="PLATELET-ACTIVATING FACTOR ACETYLHYDROLASE IB SUBUNIT BETA HOMOLOG"/>
    <property type="match status" value="1"/>
</dbReference>
<protein>
    <submittedName>
        <fullName evidence="4">1,4-beta-D-glucan glucohydrolase</fullName>
    </submittedName>
</protein>
<evidence type="ECO:0000256" key="1">
    <source>
        <dbReference type="ARBA" id="ARBA00038184"/>
    </source>
</evidence>
<dbReference type="Gene3D" id="3.40.50.1110">
    <property type="entry name" value="SGNH hydrolase"/>
    <property type="match status" value="1"/>
</dbReference>
<gene>
    <name evidence="4" type="ORF">HH212_22130</name>
</gene>
<dbReference type="SUPFAM" id="SSF52266">
    <property type="entry name" value="SGNH hydrolase"/>
    <property type="match status" value="1"/>
</dbReference>
<dbReference type="InterPro" id="IPR036514">
    <property type="entry name" value="SGNH_hydro_sf"/>
</dbReference>
<dbReference type="InterPro" id="IPR008979">
    <property type="entry name" value="Galactose-bd-like_sf"/>
</dbReference>
<organism evidence="4 5">
    <name type="scientific">Massilia forsythiae</name>
    <dbReference type="NCBI Taxonomy" id="2728020"/>
    <lineage>
        <taxon>Bacteria</taxon>
        <taxon>Pseudomonadati</taxon>
        <taxon>Pseudomonadota</taxon>
        <taxon>Betaproteobacteria</taxon>
        <taxon>Burkholderiales</taxon>
        <taxon>Oxalobacteraceae</taxon>
        <taxon>Telluria group</taxon>
        <taxon>Massilia</taxon>
    </lineage>
</organism>
<feature type="domain" description="ExoP galactose-binding-like" evidence="3">
    <location>
        <begin position="26"/>
        <end position="142"/>
    </location>
</feature>
<dbReference type="SUPFAM" id="SSF49785">
    <property type="entry name" value="Galactose-binding domain-like"/>
    <property type="match status" value="1"/>
</dbReference>